<dbReference type="AlphaFoldDB" id="A0A1G2IY29"/>
<evidence type="ECO:0000256" key="1">
    <source>
        <dbReference type="ARBA" id="ARBA00007637"/>
    </source>
</evidence>
<evidence type="ECO:0000259" key="2">
    <source>
        <dbReference type="Pfam" id="PF01370"/>
    </source>
</evidence>
<dbReference type="Gene3D" id="3.40.50.720">
    <property type="entry name" value="NAD(P)-binding Rossmann-like Domain"/>
    <property type="match status" value="1"/>
</dbReference>
<dbReference type="Pfam" id="PF01370">
    <property type="entry name" value="Epimerase"/>
    <property type="match status" value="1"/>
</dbReference>
<gene>
    <name evidence="3" type="ORF">A2358_01450</name>
</gene>
<name>A0A1G2IY29_9BACT</name>
<dbReference type="EMBL" id="MHPJ01000001">
    <property type="protein sequence ID" value="OGZ79612.1"/>
    <property type="molecule type" value="Genomic_DNA"/>
</dbReference>
<comment type="similarity">
    <text evidence="1">Belongs to the NAD(P)-dependent epimerase/dehydratase family.</text>
</comment>
<dbReference type="STRING" id="1802223.A2358_01450"/>
<proteinExistence type="inferred from homology"/>
<organism evidence="3 4">
    <name type="scientific">Candidatus Staskawiczbacteria bacterium RIFOXYB1_FULL_37_44</name>
    <dbReference type="NCBI Taxonomy" id="1802223"/>
    <lineage>
        <taxon>Bacteria</taxon>
        <taxon>Candidatus Staskawicziibacteriota</taxon>
    </lineage>
</organism>
<sequence length="343" mass="38893">MKKVLVTGGCGFLGSHVCEYYIKNGDQVIAFDNMTKYELTRTGYATEKSRNYNWDFLKKLGVILIKGDVRNYEELMEAARGCDFIVHTAAQPAMTISWEDPELDFSTNVRGTFNVLKVAKKLKVPIVSCASIHVYGNKINDNLKESETRYLREPVEIDETYPVMQGILTPLHASKESAELYVQTFIDTYKLEAASFRFTGLYGPRQFGGEDHGWVANFAIRAVLGEPINIYGTGKQLRDILYARDAVLAFDSFYKTRKSGIYNIGGSSKTAISLIECVKLLEEVLGKKLDVNFLPDRHGDLRYFVCDTKKAKKDLDWQAEVLPKEGVTNLVNWIKENQNLFKK</sequence>
<dbReference type="InterPro" id="IPR036291">
    <property type="entry name" value="NAD(P)-bd_dom_sf"/>
</dbReference>
<dbReference type="Proteomes" id="UP000178650">
    <property type="component" value="Unassembled WGS sequence"/>
</dbReference>
<reference evidence="3 4" key="1">
    <citation type="journal article" date="2016" name="Nat. Commun.">
        <title>Thousands of microbial genomes shed light on interconnected biogeochemical processes in an aquifer system.</title>
        <authorList>
            <person name="Anantharaman K."/>
            <person name="Brown C.T."/>
            <person name="Hug L.A."/>
            <person name="Sharon I."/>
            <person name="Castelle C.J."/>
            <person name="Probst A.J."/>
            <person name="Thomas B.C."/>
            <person name="Singh A."/>
            <person name="Wilkins M.J."/>
            <person name="Karaoz U."/>
            <person name="Brodie E.L."/>
            <person name="Williams K.H."/>
            <person name="Hubbard S.S."/>
            <person name="Banfield J.F."/>
        </authorList>
    </citation>
    <scope>NUCLEOTIDE SEQUENCE [LARGE SCALE GENOMIC DNA]</scope>
</reference>
<evidence type="ECO:0000313" key="3">
    <source>
        <dbReference type="EMBL" id="OGZ79612.1"/>
    </source>
</evidence>
<protein>
    <submittedName>
        <fullName evidence="3">Nucleoside-diphosphate sugar epimerase</fullName>
    </submittedName>
</protein>
<dbReference type="PANTHER" id="PTHR43000">
    <property type="entry name" value="DTDP-D-GLUCOSE 4,6-DEHYDRATASE-RELATED"/>
    <property type="match status" value="1"/>
</dbReference>
<dbReference type="InterPro" id="IPR001509">
    <property type="entry name" value="Epimerase_deHydtase"/>
</dbReference>
<comment type="caution">
    <text evidence="3">The sequence shown here is derived from an EMBL/GenBank/DDBJ whole genome shotgun (WGS) entry which is preliminary data.</text>
</comment>
<evidence type="ECO:0000313" key="4">
    <source>
        <dbReference type="Proteomes" id="UP000178650"/>
    </source>
</evidence>
<feature type="domain" description="NAD-dependent epimerase/dehydratase" evidence="2">
    <location>
        <begin position="4"/>
        <end position="265"/>
    </location>
</feature>
<dbReference type="SUPFAM" id="SSF51735">
    <property type="entry name" value="NAD(P)-binding Rossmann-fold domains"/>
    <property type="match status" value="1"/>
</dbReference>
<accession>A0A1G2IY29</accession>